<feature type="region of interest" description="Disordered" evidence="2">
    <location>
        <begin position="27"/>
        <end position="67"/>
    </location>
</feature>
<feature type="domain" description="Peptidase S9 prolyl oligopeptidase catalytic" evidence="4">
    <location>
        <begin position="240"/>
        <end position="287"/>
    </location>
</feature>
<dbReference type="EMBL" id="JACHBT010000002">
    <property type="protein sequence ID" value="MBB6503532.1"/>
    <property type="molecule type" value="Genomic_DNA"/>
</dbReference>
<gene>
    <name evidence="6" type="ORF">F4693_000485</name>
</gene>
<dbReference type="Pfam" id="PF07859">
    <property type="entry name" value="Abhydrolase_3"/>
    <property type="match status" value="1"/>
</dbReference>
<dbReference type="InterPro" id="IPR013094">
    <property type="entry name" value="AB_hydrolase_3"/>
</dbReference>
<dbReference type="Proteomes" id="UP000522313">
    <property type="component" value="Unassembled WGS sequence"/>
</dbReference>
<feature type="domain" description="Alpha/beta hydrolase fold-3" evidence="5">
    <location>
        <begin position="99"/>
        <end position="216"/>
    </location>
</feature>
<feature type="chain" id="PRO_5031290281" evidence="3">
    <location>
        <begin position="27"/>
        <end position="318"/>
    </location>
</feature>
<evidence type="ECO:0000259" key="5">
    <source>
        <dbReference type="Pfam" id="PF07859"/>
    </source>
</evidence>
<dbReference type="PANTHER" id="PTHR48081">
    <property type="entry name" value="AB HYDROLASE SUPERFAMILY PROTEIN C4A8.06C"/>
    <property type="match status" value="1"/>
</dbReference>
<reference evidence="6 7" key="2">
    <citation type="submission" date="2020-08" db="EMBL/GenBank/DDBJ databases">
        <authorList>
            <person name="Partida-Martinez L."/>
            <person name="Huntemann M."/>
            <person name="Clum A."/>
            <person name="Wang J."/>
            <person name="Palaniappan K."/>
            <person name="Ritter S."/>
            <person name="Chen I.-M."/>
            <person name="Stamatis D."/>
            <person name="Reddy T."/>
            <person name="O'Malley R."/>
            <person name="Daum C."/>
            <person name="Shapiro N."/>
            <person name="Ivanova N."/>
            <person name="Kyrpides N."/>
            <person name="Woyke T."/>
        </authorList>
    </citation>
    <scope>NUCLEOTIDE SEQUENCE [LARGE SCALE GENOMIC DNA]</scope>
    <source>
        <strain evidence="6 7">AS3.13</strain>
    </source>
</reference>
<feature type="signal peptide" evidence="3">
    <location>
        <begin position="1"/>
        <end position="26"/>
    </location>
</feature>
<evidence type="ECO:0000256" key="2">
    <source>
        <dbReference type="SAM" id="MobiDB-lite"/>
    </source>
</evidence>
<organism evidence="6 7">
    <name type="scientific">Sphingomonas endophytica</name>
    <dbReference type="NCBI Taxonomy" id="869719"/>
    <lineage>
        <taxon>Bacteria</taxon>
        <taxon>Pseudomonadati</taxon>
        <taxon>Pseudomonadota</taxon>
        <taxon>Alphaproteobacteria</taxon>
        <taxon>Sphingomonadales</taxon>
        <taxon>Sphingomonadaceae</taxon>
        <taxon>Sphingomonas</taxon>
    </lineage>
</organism>
<sequence length="318" mass="34213">MHIDRRALIGGAASLATLAMTQRATAQDATAATQWPPREHFKLWPDRPPNSPRRLPTPNNEMNGQPPRRELHLRGVAEPVVGVYRPARPDGRALLSLPGGGYRFLSVENEGINVARTFNPLGVTVFVLAYRLPGEGWLEPQDVPLQDAQRAMRLIRARAADFAIDPAGLGVVGFSAGGLLAASIATAYADPVYDRVDAADDQPARPAFAGLVYPVITGDMMRVGALGAARFDTDRRVNRGTPPIFIAHALDDPVVPAAQPMAMLAACQAARVPVEAHFFQEGGHGFGPAYLAPELPGSHWPQLFDLFVKRTLASRTTG</sequence>
<dbReference type="RefSeq" id="WP_184503985.1">
    <property type="nucleotide sequence ID" value="NZ_JACHBT010000002.1"/>
</dbReference>
<dbReference type="InterPro" id="IPR006311">
    <property type="entry name" value="TAT_signal"/>
</dbReference>
<dbReference type="Gene3D" id="3.40.50.1820">
    <property type="entry name" value="alpha/beta hydrolase"/>
    <property type="match status" value="1"/>
</dbReference>
<evidence type="ECO:0000256" key="3">
    <source>
        <dbReference type="SAM" id="SignalP"/>
    </source>
</evidence>
<dbReference type="PROSITE" id="PS51318">
    <property type="entry name" value="TAT"/>
    <property type="match status" value="1"/>
</dbReference>
<protein>
    <submittedName>
        <fullName evidence="6">Acetyl esterase/lipase</fullName>
    </submittedName>
</protein>
<dbReference type="GO" id="GO:0008236">
    <property type="term" value="F:serine-type peptidase activity"/>
    <property type="evidence" value="ECO:0007669"/>
    <property type="project" value="InterPro"/>
</dbReference>
<evidence type="ECO:0000313" key="6">
    <source>
        <dbReference type="EMBL" id="MBB6503532.1"/>
    </source>
</evidence>
<keyword evidence="3" id="KW-0732">Signal</keyword>
<keyword evidence="1" id="KW-0378">Hydrolase</keyword>
<comment type="caution">
    <text evidence="6">The sequence shown here is derived from an EMBL/GenBank/DDBJ whole genome shotgun (WGS) entry which is preliminary data.</text>
</comment>
<dbReference type="AlphaFoldDB" id="A0A7X0JBF9"/>
<evidence type="ECO:0000259" key="4">
    <source>
        <dbReference type="Pfam" id="PF00326"/>
    </source>
</evidence>
<reference evidence="6 7" key="1">
    <citation type="submission" date="2020-08" db="EMBL/GenBank/DDBJ databases">
        <title>The Agave Microbiome: Exploring the role of microbial communities in plant adaptations to desert environments.</title>
        <authorList>
            <person name="Partida-Martinez L.P."/>
        </authorList>
    </citation>
    <scope>NUCLEOTIDE SEQUENCE [LARGE SCALE GENOMIC DNA]</scope>
    <source>
        <strain evidence="6 7">AS3.13</strain>
    </source>
</reference>
<name>A0A7X0JBF9_9SPHN</name>
<dbReference type="InterPro" id="IPR050300">
    <property type="entry name" value="GDXG_lipolytic_enzyme"/>
</dbReference>
<dbReference type="SUPFAM" id="SSF53474">
    <property type="entry name" value="alpha/beta-Hydrolases"/>
    <property type="match status" value="1"/>
</dbReference>
<dbReference type="GO" id="GO:0006508">
    <property type="term" value="P:proteolysis"/>
    <property type="evidence" value="ECO:0007669"/>
    <property type="project" value="InterPro"/>
</dbReference>
<accession>A0A7X0JBF9</accession>
<dbReference type="PANTHER" id="PTHR48081:SF6">
    <property type="entry name" value="PEPTIDASE S9 PROLYL OLIGOPEPTIDASE CATALYTIC DOMAIN-CONTAINING PROTEIN"/>
    <property type="match status" value="1"/>
</dbReference>
<dbReference type="Pfam" id="PF00326">
    <property type="entry name" value="Peptidase_S9"/>
    <property type="match status" value="1"/>
</dbReference>
<proteinExistence type="predicted"/>
<evidence type="ECO:0000313" key="7">
    <source>
        <dbReference type="Proteomes" id="UP000522313"/>
    </source>
</evidence>
<dbReference type="InterPro" id="IPR029058">
    <property type="entry name" value="AB_hydrolase_fold"/>
</dbReference>
<evidence type="ECO:0000256" key="1">
    <source>
        <dbReference type="ARBA" id="ARBA00022801"/>
    </source>
</evidence>
<dbReference type="InterPro" id="IPR001375">
    <property type="entry name" value="Peptidase_S9_cat"/>
</dbReference>